<reference evidence="4 5" key="1">
    <citation type="journal article" date="2016" name="Mol. Biol. Evol.">
        <title>Genome-Wide Survey of Gut Fungi (Harpellales) Reveals the First Horizontally Transferred Ubiquitin Gene from a Mosquito Host.</title>
        <authorList>
            <person name="Wang Y."/>
            <person name="White M.M."/>
            <person name="Kvist S."/>
            <person name="Moncalvo J.M."/>
        </authorList>
    </citation>
    <scope>NUCLEOTIDE SEQUENCE [LARGE SCALE GENOMIC DNA]</scope>
    <source>
        <strain evidence="4 5">ALG-7-W6</strain>
    </source>
</reference>
<keyword evidence="3" id="KW-0862">Zinc</keyword>
<dbReference type="Pfam" id="PF05907">
    <property type="entry name" value="CXXC_Zn-b_euk"/>
    <property type="match status" value="1"/>
</dbReference>
<dbReference type="OrthoDB" id="10248838at2759"/>
<evidence type="ECO:0000313" key="5">
    <source>
        <dbReference type="Proteomes" id="UP000187455"/>
    </source>
</evidence>
<dbReference type="SUPFAM" id="SSF141678">
    <property type="entry name" value="MAL13P1.257-like"/>
    <property type="match status" value="1"/>
</dbReference>
<organism evidence="4 5">
    <name type="scientific">Smittium mucronatum</name>
    <dbReference type="NCBI Taxonomy" id="133383"/>
    <lineage>
        <taxon>Eukaryota</taxon>
        <taxon>Fungi</taxon>
        <taxon>Fungi incertae sedis</taxon>
        <taxon>Zoopagomycota</taxon>
        <taxon>Kickxellomycotina</taxon>
        <taxon>Harpellomycetes</taxon>
        <taxon>Harpellales</taxon>
        <taxon>Legeriomycetaceae</taxon>
        <taxon>Smittium</taxon>
    </lineage>
</organism>
<proteinExistence type="inferred from homology"/>
<gene>
    <name evidence="4" type="ORF">AYI68_g291</name>
</gene>
<comment type="similarity">
    <text evidence="1">Belongs to the UPF0587 family.</text>
</comment>
<dbReference type="InterPro" id="IPR008584">
    <property type="entry name" value="CXXC_Zn-binding_euk"/>
</dbReference>
<dbReference type="PANTHER" id="PTHR12857:SF0">
    <property type="entry name" value="CXXC MOTIF CONTAINING ZINC BINDING PROTEIN"/>
    <property type="match status" value="1"/>
</dbReference>
<evidence type="ECO:0000256" key="3">
    <source>
        <dbReference type="ARBA" id="ARBA00022833"/>
    </source>
</evidence>
<keyword evidence="5" id="KW-1185">Reference proteome</keyword>
<evidence type="ECO:0000256" key="1">
    <source>
        <dbReference type="ARBA" id="ARBA00007818"/>
    </source>
</evidence>
<dbReference type="GO" id="GO:0008270">
    <property type="term" value="F:zinc ion binding"/>
    <property type="evidence" value="ECO:0007669"/>
    <property type="project" value="TreeGrafter"/>
</dbReference>
<evidence type="ECO:0000313" key="4">
    <source>
        <dbReference type="EMBL" id="OLY85516.1"/>
    </source>
</evidence>
<name>A0A1R0H8S8_9FUNG</name>
<dbReference type="PANTHER" id="PTHR12857">
    <property type="entry name" value="CXXC MOTIF CONTAINING ZINC BINDING PROTEIN"/>
    <property type="match status" value="1"/>
</dbReference>
<accession>A0A1R0H8S8</accession>
<dbReference type="EMBL" id="LSSL01000087">
    <property type="protein sequence ID" value="OLY85516.1"/>
    <property type="molecule type" value="Genomic_DNA"/>
</dbReference>
<keyword evidence="2" id="KW-0479">Metal-binding</keyword>
<evidence type="ECO:0000256" key="2">
    <source>
        <dbReference type="ARBA" id="ARBA00022723"/>
    </source>
</evidence>
<dbReference type="AlphaFoldDB" id="A0A1R0H8S8"/>
<protein>
    <submittedName>
        <fullName evidence="4">Uncharacterized protein</fullName>
    </submittedName>
</protein>
<comment type="caution">
    <text evidence="4">The sequence shown here is derived from an EMBL/GenBank/DDBJ whole genome shotgun (WGS) entry which is preliminary data.</text>
</comment>
<dbReference type="Proteomes" id="UP000187455">
    <property type="component" value="Unassembled WGS sequence"/>
</dbReference>
<sequence length="105" mass="11882">MALQIKSELTNITELKPTGEDFAWNFKDEIEMFGSRGSANYVSKCKFCRRDNVASIVEGPFAYSESEQFSTLAVLDCRGFEPIEFDPKAGNEVGIADLEYKFVRH</sequence>